<keyword evidence="7 8" id="KW-0472">Membrane</keyword>
<evidence type="ECO:0000256" key="2">
    <source>
        <dbReference type="ARBA" id="ARBA00022448"/>
    </source>
</evidence>
<feature type="transmembrane region" description="Helical" evidence="8">
    <location>
        <begin position="249"/>
        <end position="269"/>
    </location>
</feature>
<evidence type="ECO:0000256" key="3">
    <source>
        <dbReference type="ARBA" id="ARBA00022475"/>
    </source>
</evidence>
<reference evidence="10 11" key="2">
    <citation type="submission" date="2008-10" db="EMBL/GenBank/DDBJ databases">
        <title>Draft genome sequence of Clostridium hiranonis (DSM 13275).</title>
        <authorList>
            <person name="Sudarsanam P."/>
            <person name="Ley R."/>
            <person name="Guruge J."/>
            <person name="Turnbaugh P.J."/>
            <person name="Mahowald M."/>
            <person name="Liep D."/>
            <person name="Gordon J."/>
        </authorList>
    </citation>
    <scope>NUCLEOTIDE SEQUENCE [LARGE SCALE GENOMIC DNA]</scope>
    <source>
        <strain evidence="10 11">DSM 13275</strain>
    </source>
</reference>
<dbReference type="eggNOG" id="COG1178">
    <property type="taxonomic scope" value="Bacteria"/>
</dbReference>
<comment type="subcellular location">
    <subcellularLocation>
        <location evidence="1">Cell inner membrane</location>
        <topology evidence="1">Multi-pass membrane protein</topology>
    </subcellularLocation>
    <subcellularLocation>
        <location evidence="8">Cell membrane</location>
        <topology evidence="8">Multi-pass membrane protein</topology>
    </subcellularLocation>
</comment>
<gene>
    <name evidence="10" type="ORF">CLOHIR_01881</name>
</gene>
<feature type="domain" description="ABC transmembrane type-1" evidence="9">
    <location>
        <begin position="358"/>
        <end position="553"/>
    </location>
</feature>
<keyword evidence="2 8" id="KW-0813">Transport</keyword>
<feature type="transmembrane region" description="Helical" evidence="8">
    <location>
        <begin position="146"/>
        <end position="167"/>
    </location>
</feature>
<feature type="transmembrane region" description="Helical" evidence="8">
    <location>
        <begin position="396"/>
        <end position="417"/>
    </location>
</feature>
<dbReference type="PANTHER" id="PTHR43357">
    <property type="entry name" value="INNER MEMBRANE ABC TRANSPORTER PERMEASE PROTEIN YDCV"/>
    <property type="match status" value="1"/>
</dbReference>
<dbReference type="Proteomes" id="UP000003178">
    <property type="component" value="Unassembled WGS sequence"/>
</dbReference>
<feature type="transmembrane region" description="Helical" evidence="8">
    <location>
        <begin position="207"/>
        <end position="229"/>
    </location>
</feature>
<comment type="similarity">
    <text evidence="8">Belongs to the binding-protein-dependent transport system permease family.</text>
</comment>
<evidence type="ECO:0000313" key="11">
    <source>
        <dbReference type="Proteomes" id="UP000003178"/>
    </source>
</evidence>
<dbReference type="STRING" id="500633.CLOHIR_01881"/>
<feature type="transmembrane region" description="Helical" evidence="8">
    <location>
        <begin position="12"/>
        <end position="32"/>
    </location>
</feature>
<dbReference type="Gene3D" id="1.10.3720.10">
    <property type="entry name" value="MetI-like"/>
    <property type="match status" value="2"/>
</dbReference>
<dbReference type="Pfam" id="PF00528">
    <property type="entry name" value="BPD_transp_1"/>
    <property type="match status" value="2"/>
</dbReference>
<evidence type="ECO:0000256" key="4">
    <source>
        <dbReference type="ARBA" id="ARBA00022519"/>
    </source>
</evidence>
<feature type="transmembrane region" description="Helical" evidence="8">
    <location>
        <begin position="301"/>
        <end position="326"/>
    </location>
</feature>
<feature type="transmembrane region" description="Helical" evidence="8">
    <location>
        <begin position="362"/>
        <end position="384"/>
    </location>
</feature>
<keyword evidence="3" id="KW-1003">Cell membrane</keyword>
<dbReference type="PANTHER" id="PTHR43357:SF4">
    <property type="entry name" value="INNER MEMBRANE ABC TRANSPORTER PERMEASE PROTEIN YDCV"/>
    <property type="match status" value="1"/>
</dbReference>
<comment type="caution">
    <text evidence="10">The sequence shown here is derived from an EMBL/GenBank/DDBJ whole genome shotgun (WGS) entry which is preliminary data.</text>
</comment>
<feature type="transmembrane region" description="Helical" evidence="8">
    <location>
        <begin position="106"/>
        <end position="126"/>
    </location>
</feature>
<dbReference type="PROSITE" id="PS50928">
    <property type="entry name" value="ABC_TM1"/>
    <property type="match status" value="2"/>
</dbReference>
<evidence type="ECO:0000259" key="9">
    <source>
        <dbReference type="PROSITE" id="PS50928"/>
    </source>
</evidence>
<proteinExistence type="inferred from homology"/>
<dbReference type="GO" id="GO:0005886">
    <property type="term" value="C:plasma membrane"/>
    <property type="evidence" value="ECO:0007669"/>
    <property type="project" value="UniProtKB-SubCell"/>
</dbReference>
<feature type="transmembrane region" description="Helical" evidence="8">
    <location>
        <begin position="429"/>
        <end position="449"/>
    </location>
</feature>
<dbReference type="EMBL" id="ABWP01000071">
    <property type="protein sequence ID" value="EEA84481.1"/>
    <property type="molecule type" value="Genomic_DNA"/>
</dbReference>
<dbReference type="SUPFAM" id="SSF161098">
    <property type="entry name" value="MetI-like"/>
    <property type="match status" value="2"/>
</dbReference>
<feature type="transmembrane region" description="Helical" evidence="8">
    <location>
        <begin position="532"/>
        <end position="553"/>
    </location>
</feature>
<dbReference type="InterPro" id="IPR000515">
    <property type="entry name" value="MetI-like"/>
</dbReference>
<keyword evidence="5 8" id="KW-0812">Transmembrane</keyword>
<evidence type="ECO:0000256" key="5">
    <source>
        <dbReference type="ARBA" id="ARBA00022692"/>
    </source>
</evidence>
<keyword evidence="6 8" id="KW-1133">Transmembrane helix</keyword>
<keyword evidence="4" id="KW-0997">Cell inner membrane</keyword>
<name>B6G175_PEPHT</name>
<accession>B6G175</accession>
<evidence type="ECO:0000313" key="10">
    <source>
        <dbReference type="EMBL" id="EEA84481.1"/>
    </source>
</evidence>
<evidence type="ECO:0000256" key="6">
    <source>
        <dbReference type="ARBA" id="ARBA00022989"/>
    </source>
</evidence>
<evidence type="ECO:0000256" key="8">
    <source>
        <dbReference type="RuleBase" id="RU363032"/>
    </source>
</evidence>
<protein>
    <submittedName>
        <fullName evidence="10">ABC transporter, permease protein</fullName>
    </submittedName>
</protein>
<evidence type="ECO:0000256" key="1">
    <source>
        <dbReference type="ARBA" id="ARBA00004429"/>
    </source>
</evidence>
<dbReference type="AlphaFoldDB" id="B6G175"/>
<feature type="domain" description="ABC transmembrane type-1" evidence="9">
    <location>
        <begin position="66"/>
        <end position="270"/>
    </location>
</feature>
<sequence length="560" mass="62166">MDMNQIKDKKLSIFKGIVLFAVLWILLGYILFPAIRTIMLSVMGEGGFTLDYYKEFFAVEANRVAVKNTLIIGFASVFVCGVIGTFLAFMVTYFKFPFKSIVSKLLLTPIMVPGVIIVLAFIQLYGESGIITESLEIIFKLADEPYAFTGFWGILFVHAYTQYVYFFMNVSVAIKQMDYSSIEAAKNLGAGKWEIFKTIIIPFIKPALIASALVTFISSIGSFSAPSLIGDSYKVITTQMLFAKSNNHMDIASVQVVILTFMAIVFLLVSRYYEKKSAIEGIIKGSPMQEVEIENKFLKAIFIFISAVTIIFIMLPVITIFILSFVTPGSWLVDIFPKDFSMENYIDIFTKKRAMKPFINSINMSMIAALMGAFVSIPCSYIIVRTKNKLKVIIEILAMLPLAIPASAIAVNLINAFNKPNILAFNQHLVGSYIILPLAYFVGILPLVLRSTNISMYNLNPTYEEASKSLGAGFWYTIRKITIPIIKPGIISGAVLGFVRCVGEYTSSAYLYNINNRPVSIAMVSGVFEYKIGLAMAYGVLVIIITTILSIAIQKVGTPE</sequence>
<dbReference type="CDD" id="cd06261">
    <property type="entry name" value="TM_PBP2"/>
    <property type="match status" value="2"/>
</dbReference>
<feature type="transmembrane region" description="Helical" evidence="8">
    <location>
        <begin position="70"/>
        <end position="94"/>
    </location>
</feature>
<organism evidence="10 11">
    <name type="scientific">Peptacetobacter hiranonis (strain DSM 13275 / JCM 10541 / KCTC 15199 / TO-931)</name>
    <name type="common">Clostridium hiranonis</name>
    <dbReference type="NCBI Taxonomy" id="500633"/>
    <lineage>
        <taxon>Bacteria</taxon>
        <taxon>Bacillati</taxon>
        <taxon>Bacillota</taxon>
        <taxon>Clostridia</taxon>
        <taxon>Peptostreptococcales</taxon>
        <taxon>Peptostreptococcaceae</taxon>
        <taxon>Peptacetobacter</taxon>
    </lineage>
</organism>
<dbReference type="InterPro" id="IPR035906">
    <property type="entry name" value="MetI-like_sf"/>
</dbReference>
<evidence type="ECO:0000256" key="7">
    <source>
        <dbReference type="ARBA" id="ARBA00023136"/>
    </source>
</evidence>
<keyword evidence="11" id="KW-1185">Reference proteome</keyword>
<reference evidence="10 11" key="1">
    <citation type="submission" date="2008-09" db="EMBL/GenBank/DDBJ databases">
        <authorList>
            <person name="Fulton L."/>
            <person name="Clifton S."/>
            <person name="Fulton B."/>
            <person name="Xu J."/>
            <person name="Minx P."/>
            <person name="Pepin K.H."/>
            <person name="Johnson M."/>
            <person name="Thiruvilangam P."/>
            <person name="Bhonagiri V."/>
            <person name="Nash W.E."/>
            <person name="Mardis E.R."/>
            <person name="Wilson R.K."/>
        </authorList>
    </citation>
    <scope>NUCLEOTIDE SEQUENCE [LARGE SCALE GENOMIC DNA]</scope>
    <source>
        <strain evidence="10 11">DSM 13275</strain>
    </source>
</reference>
<dbReference type="HOGENOM" id="CLU_021838_1_0_9"/>
<dbReference type="GO" id="GO:0055085">
    <property type="term" value="P:transmembrane transport"/>
    <property type="evidence" value="ECO:0007669"/>
    <property type="project" value="InterPro"/>
</dbReference>